<feature type="region of interest" description="Disordered" evidence="1">
    <location>
        <begin position="330"/>
        <end position="369"/>
    </location>
</feature>
<keyword evidence="3" id="KW-1185">Reference proteome</keyword>
<evidence type="ECO:0000256" key="1">
    <source>
        <dbReference type="SAM" id="MobiDB-lite"/>
    </source>
</evidence>
<organism evidence="2 3">
    <name type="scientific">Orchesella dallaii</name>
    <dbReference type="NCBI Taxonomy" id="48710"/>
    <lineage>
        <taxon>Eukaryota</taxon>
        <taxon>Metazoa</taxon>
        <taxon>Ecdysozoa</taxon>
        <taxon>Arthropoda</taxon>
        <taxon>Hexapoda</taxon>
        <taxon>Collembola</taxon>
        <taxon>Entomobryomorpha</taxon>
        <taxon>Entomobryoidea</taxon>
        <taxon>Orchesellidae</taxon>
        <taxon>Orchesellinae</taxon>
        <taxon>Orchesella</taxon>
    </lineage>
</organism>
<name>A0ABP1RDK0_9HEXA</name>
<evidence type="ECO:0000313" key="3">
    <source>
        <dbReference type="Proteomes" id="UP001642540"/>
    </source>
</evidence>
<reference evidence="2 3" key="1">
    <citation type="submission" date="2024-08" db="EMBL/GenBank/DDBJ databases">
        <authorList>
            <person name="Cucini C."/>
            <person name="Frati F."/>
        </authorList>
    </citation>
    <scope>NUCLEOTIDE SEQUENCE [LARGE SCALE GENOMIC DNA]</scope>
</reference>
<accession>A0ABP1RDK0</accession>
<sequence length="444" mass="48130">MANHSVGASLANLVATIDSVAAGSEPNHDEHEGDVVTAEMLEGTVLHLSDGQSINVVEMPGSLEDTINVVQVETTELEEDHVGTVEEICGMEIDSEKNHILSETGAHVVVKTEIDDQMLLSEHGHSIGLQEKSTSMPTMPQIPFSFPGQTFDTKCQKLILNVWDFFRRVKKNPDLLDEIRTPQERAAAALHISAATIGKIGKNFKRTGKLETPGRKRQRTKPVVDSVNSDHEDTIRKIIKEFKDNRISPTLPLILNECRERINFQGGATSFRRILQRMGFKGLVTKPVPPSLTSKSKLLNSASVASTSKGPYLSGISEVKSPPKKEPFISLPLTLTSPTTSPTKKLSFRPVVPPSPRSTSVSTKQISTQSISRQTSRVVANLLGGNVLQLGTNGKGEPITISQQTATAIANATARLTDGAQTIHVLQPDNTVQAIQVVYATTMS</sequence>
<dbReference type="EMBL" id="CAXLJM020000072">
    <property type="protein sequence ID" value="CAL8126778.1"/>
    <property type="molecule type" value="Genomic_DNA"/>
</dbReference>
<gene>
    <name evidence="2" type="ORF">ODALV1_LOCUS21547</name>
</gene>
<feature type="compositionally biased region" description="Low complexity" evidence="1">
    <location>
        <begin position="330"/>
        <end position="345"/>
    </location>
</feature>
<proteinExistence type="predicted"/>
<protein>
    <submittedName>
        <fullName evidence="2">Uncharacterized protein</fullName>
    </submittedName>
</protein>
<feature type="compositionally biased region" description="Low complexity" evidence="1">
    <location>
        <begin position="357"/>
        <end position="369"/>
    </location>
</feature>
<comment type="caution">
    <text evidence="2">The sequence shown here is derived from an EMBL/GenBank/DDBJ whole genome shotgun (WGS) entry which is preliminary data.</text>
</comment>
<dbReference type="Proteomes" id="UP001642540">
    <property type="component" value="Unassembled WGS sequence"/>
</dbReference>
<evidence type="ECO:0000313" key="2">
    <source>
        <dbReference type="EMBL" id="CAL8126778.1"/>
    </source>
</evidence>